<evidence type="ECO:0000313" key="2">
    <source>
        <dbReference type="EMBL" id="MBB6208566.1"/>
    </source>
</evidence>
<proteinExistence type="predicted"/>
<feature type="chain" id="PRO_5031005248" evidence="1">
    <location>
        <begin position="23"/>
        <end position="67"/>
    </location>
</feature>
<feature type="signal peptide" evidence="1">
    <location>
        <begin position="1"/>
        <end position="22"/>
    </location>
</feature>
<sequence length="67" mass="7559">MNKNIYIICVIFALTISCKNFASGEDLKQNLKKQVKGFLDTKKEELVGGLGNFKSKIYSKVEELMQA</sequence>
<comment type="caution">
    <text evidence="2">The sequence shown here is derived from an EMBL/GenBank/DDBJ whole genome shotgun (WGS) entry which is preliminary data.</text>
</comment>
<feature type="non-terminal residue" evidence="2">
    <location>
        <position position="67"/>
    </location>
</feature>
<keyword evidence="1" id="KW-0732">Signal</keyword>
<reference evidence="2 3" key="1">
    <citation type="submission" date="2020-08" db="EMBL/GenBank/DDBJ databases">
        <title>Genomic Encyclopedia of Type Strains, Phase IV (KMG-IV): sequencing the most valuable type-strain genomes for metagenomic binning, comparative biology and taxonomic classification.</title>
        <authorList>
            <person name="Goeker M."/>
        </authorList>
    </citation>
    <scope>NUCLEOTIDE SEQUENCE [LARGE SCALE GENOMIC DNA]</scope>
    <source>
        <strain evidence="2 3">DSM 17992</strain>
    </source>
</reference>
<dbReference type="Proteomes" id="UP000575983">
    <property type="component" value="Unassembled WGS sequence"/>
</dbReference>
<protein>
    <submittedName>
        <fullName evidence="2">Uncharacterized protein</fullName>
    </submittedName>
</protein>
<name>A0A7W9ZBU7_9SPIR</name>
<evidence type="ECO:0000256" key="1">
    <source>
        <dbReference type="SAM" id="SignalP"/>
    </source>
</evidence>
<organism evidence="2 3">
    <name type="scientific">Borreliella lanei</name>
    <dbReference type="NCBI Taxonomy" id="373540"/>
    <lineage>
        <taxon>Bacteria</taxon>
        <taxon>Pseudomonadati</taxon>
        <taxon>Spirochaetota</taxon>
        <taxon>Spirochaetia</taxon>
        <taxon>Spirochaetales</taxon>
        <taxon>Borreliaceae</taxon>
        <taxon>Borreliella</taxon>
    </lineage>
</organism>
<gene>
    <name evidence="2" type="ORF">HNQ06_001096</name>
</gene>
<dbReference type="PROSITE" id="PS51257">
    <property type="entry name" value="PROKAR_LIPOPROTEIN"/>
    <property type="match status" value="1"/>
</dbReference>
<dbReference type="AlphaFoldDB" id="A0A7W9ZBU7"/>
<accession>A0A7W9ZBU7</accession>
<keyword evidence="3" id="KW-1185">Reference proteome</keyword>
<evidence type="ECO:0000313" key="3">
    <source>
        <dbReference type="Proteomes" id="UP000575983"/>
    </source>
</evidence>
<dbReference type="EMBL" id="JACHFC010000012">
    <property type="protein sequence ID" value="MBB6208566.1"/>
    <property type="molecule type" value="Genomic_DNA"/>
</dbReference>